<organism evidence="5 7">
    <name type="scientific">Paracoccus halophilus</name>
    <dbReference type="NCBI Taxonomy" id="376733"/>
    <lineage>
        <taxon>Bacteria</taxon>
        <taxon>Pseudomonadati</taxon>
        <taxon>Pseudomonadota</taxon>
        <taxon>Alphaproteobacteria</taxon>
        <taxon>Rhodobacterales</taxon>
        <taxon>Paracoccaceae</taxon>
        <taxon>Paracoccus</taxon>
    </lineage>
</organism>
<evidence type="ECO:0000313" key="7">
    <source>
        <dbReference type="Proteomes" id="UP000029846"/>
    </source>
</evidence>
<protein>
    <submittedName>
        <fullName evidence="6">LuxR family transcriptional regulator</fullName>
    </submittedName>
</protein>
<sequence length="207" mass="23668">MFKDLIPNFDEEMQRLDSLAPTGWIIGFNLTLYKGAEHIHTTYPDAWREIYEDKNYFFGDPIALWSMTRTGFVRWSEVGFPDLLGVMKQARQFGLYYGIALARKVNKKRSFLTLSRADREFTDEEIAAVDAKFKVWSDLVLDRASLTSKDIAVLRCLRDGLEYTEIAAKLDISEATVKQRVAKASLKLGAKNRVQAVAIAVTRKYLD</sequence>
<dbReference type="PROSITE" id="PS50043">
    <property type="entry name" value="HTH_LUXR_2"/>
    <property type="match status" value="1"/>
</dbReference>
<dbReference type="InterPro" id="IPR036388">
    <property type="entry name" value="WH-like_DNA-bd_sf"/>
</dbReference>
<reference evidence="6 8" key="3">
    <citation type="submission" date="2016-10" db="EMBL/GenBank/DDBJ databases">
        <authorList>
            <person name="de Groot N.N."/>
        </authorList>
    </citation>
    <scope>NUCLEOTIDE SEQUENCE [LARGE SCALE GENOMIC DNA]</scope>
    <source>
        <strain evidence="6 8">CGMCC 1.6117</strain>
    </source>
</reference>
<evidence type="ECO:0000313" key="6">
    <source>
        <dbReference type="EMBL" id="SFA58381.1"/>
    </source>
</evidence>
<dbReference type="GO" id="GO:0006355">
    <property type="term" value="P:regulation of DNA-templated transcription"/>
    <property type="evidence" value="ECO:0007669"/>
    <property type="project" value="InterPro"/>
</dbReference>
<dbReference type="RefSeq" id="WP_036742621.1">
    <property type="nucleotide sequence ID" value="NZ_FOJO01000020.1"/>
</dbReference>
<evidence type="ECO:0000256" key="2">
    <source>
        <dbReference type="ARBA" id="ARBA00023125"/>
    </source>
</evidence>
<gene>
    <name evidence="5" type="ORF">IT41_14720</name>
    <name evidence="6" type="ORF">SAMN04487972_12035</name>
</gene>
<dbReference type="AlphaFoldDB" id="A0A099EZE9"/>
<dbReference type="SUPFAM" id="SSF46894">
    <property type="entry name" value="C-terminal effector domain of the bipartite response regulators"/>
    <property type="match status" value="1"/>
</dbReference>
<keyword evidence="3" id="KW-0804">Transcription</keyword>
<feature type="domain" description="HTH luxR-type" evidence="4">
    <location>
        <begin position="139"/>
        <end position="204"/>
    </location>
</feature>
<proteinExistence type="predicted"/>
<dbReference type="Gene3D" id="3.30.450.80">
    <property type="entry name" value="Transcription factor LuxR-like, autoinducer-binding domain"/>
    <property type="match status" value="1"/>
</dbReference>
<dbReference type="GO" id="GO:0003677">
    <property type="term" value="F:DNA binding"/>
    <property type="evidence" value="ECO:0007669"/>
    <property type="project" value="UniProtKB-KW"/>
</dbReference>
<dbReference type="Pfam" id="PF03472">
    <property type="entry name" value="Autoind_bind"/>
    <property type="match status" value="1"/>
</dbReference>
<dbReference type="PANTHER" id="PTHR44688:SF16">
    <property type="entry name" value="DNA-BINDING TRANSCRIPTIONAL ACTIVATOR DEVR_DOSR"/>
    <property type="match status" value="1"/>
</dbReference>
<dbReference type="SMART" id="SM00421">
    <property type="entry name" value="HTH_LUXR"/>
    <property type="match status" value="1"/>
</dbReference>
<keyword evidence="2" id="KW-0238">DNA-binding</keyword>
<reference evidence="5 7" key="1">
    <citation type="submission" date="2014-09" db="EMBL/GenBank/DDBJ databases">
        <authorList>
            <person name="McGinnis J.M."/>
            <person name="Wolfgang W.J."/>
        </authorList>
    </citation>
    <scope>NUCLEOTIDE SEQUENCE [LARGE SCALE GENOMIC DNA]</scope>
    <source>
        <strain evidence="5 7">JCM 14014</strain>
    </source>
</reference>
<dbReference type="Proteomes" id="UP000182312">
    <property type="component" value="Unassembled WGS sequence"/>
</dbReference>
<dbReference type="Gene3D" id="1.10.10.10">
    <property type="entry name" value="Winged helix-like DNA-binding domain superfamily/Winged helix DNA-binding domain"/>
    <property type="match status" value="1"/>
</dbReference>
<dbReference type="PRINTS" id="PR00038">
    <property type="entry name" value="HTHLUXR"/>
</dbReference>
<dbReference type="PANTHER" id="PTHR44688">
    <property type="entry name" value="DNA-BINDING TRANSCRIPTIONAL ACTIVATOR DEVR_DOSR"/>
    <property type="match status" value="1"/>
</dbReference>
<dbReference type="SUPFAM" id="SSF75516">
    <property type="entry name" value="Pheromone-binding domain of LuxR-like quorum-sensing transcription factors"/>
    <property type="match status" value="1"/>
</dbReference>
<dbReference type="InterPro" id="IPR000792">
    <property type="entry name" value="Tscrpt_reg_LuxR_C"/>
</dbReference>
<dbReference type="OrthoDB" id="7763579at2"/>
<evidence type="ECO:0000313" key="8">
    <source>
        <dbReference type="Proteomes" id="UP000182312"/>
    </source>
</evidence>
<reference evidence="5 7" key="2">
    <citation type="submission" date="2014-10" db="EMBL/GenBank/DDBJ databases">
        <title>Paracoccus sanguinis sp. nov., isolated from clinical specimens of New York State patients.</title>
        <authorList>
            <person name="Mingle L.A."/>
            <person name="Cole J.A."/>
            <person name="Lapierre P."/>
            <person name="Musser K.A."/>
        </authorList>
    </citation>
    <scope>NUCLEOTIDE SEQUENCE [LARGE SCALE GENOMIC DNA]</scope>
    <source>
        <strain evidence="5 7">JCM 14014</strain>
    </source>
</reference>
<dbReference type="Proteomes" id="UP000029846">
    <property type="component" value="Unassembled WGS sequence"/>
</dbReference>
<dbReference type="eggNOG" id="COG2197">
    <property type="taxonomic scope" value="Bacteria"/>
</dbReference>
<dbReference type="InterPro" id="IPR016032">
    <property type="entry name" value="Sig_transdc_resp-reg_C-effctor"/>
</dbReference>
<dbReference type="EMBL" id="FOJO01000020">
    <property type="protein sequence ID" value="SFA58381.1"/>
    <property type="molecule type" value="Genomic_DNA"/>
</dbReference>
<evidence type="ECO:0000256" key="3">
    <source>
        <dbReference type="ARBA" id="ARBA00023163"/>
    </source>
</evidence>
<keyword evidence="1" id="KW-0805">Transcription regulation</keyword>
<dbReference type="EMBL" id="JRKN01000023">
    <property type="protein sequence ID" value="KGJ03297.1"/>
    <property type="molecule type" value="Genomic_DNA"/>
</dbReference>
<evidence type="ECO:0000259" key="4">
    <source>
        <dbReference type="PROSITE" id="PS50043"/>
    </source>
</evidence>
<dbReference type="CDD" id="cd06170">
    <property type="entry name" value="LuxR_C_like"/>
    <property type="match status" value="1"/>
</dbReference>
<dbReference type="STRING" id="376733.SAMN04487972_12035"/>
<keyword evidence="7" id="KW-1185">Reference proteome</keyword>
<dbReference type="InterPro" id="IPR005143">
    <property type="entry name" value="TF_LuxR_autoind-bd_dom"/>
</dbReference>
<dbReference type="Pfam" id="PF00196">
    <property type="entry name" value="GerE"/>
    <property type="match status" value="1"/>
</dbReference>
<accession>A0A099EZE9</accession>
<dbReference type="InterPro" id="IPR036693">
    <property type="entry name" value="TF_LuxR_autoind-bd_dom_sf"/>
</dbReference>
<name>A0A099EZE9_9RHOB</name>
<evidence type="ECO:0000313" key="5">
    <source>
        <dbReference type="EMBL" id="KGJ03297.1"/>
    </source>
</evidence>
<evidence type="ECO:0000256" key="1">
    <source>
        <dbReference type="ARBA" id="ARBA00023015"/>
    </source>
</evidence>